<feature type="compositionally biased region" description="Polar residues" evidence="2">
    <location>
        <begin position="681"/>
        <end position="701"/>
    </location>
</feature>
<evidence type="ECO:0000313" key="3">
    <source>
        <dbReference type="EMBL" id="KAK5168770.1"/>
    </source>
</evidence>
<gene>
    <name evidence="3" type="ORF">LTR77_006079</name>
</gene>
<feature type="region of interest" description="Disordered" evidence="2">
    <location>
        <begin position="1"/>
        <end position="131"/>
    </location>
</feature>
<feature type="compositionally biased region" description="Low complexity" evidence="2">
    <location>
        <begin position="1"/>
        <end position="25"/>
    </location>
</feature>
<name>A0AAV9PB21_9PEZI</name>
<dbReference type="PANTHER" id="PTHR38120:SF1">
    <property type="entry name" value="M PROTEIN, SEROTYPE 2.1"/>
    <property type="match status" value="1"/>
</dbReference>
<dbReference type="GeneID" id="89927419"/>
<keyword evidence="1" id="KW-0175">Coiled coil</keyword>
<feature type="region of interest" description="Disordered" evidence="2">
    <location>
        <begin position="473"/>
        <end position="812"/>
    </location>
</feature>
<feature type="compositionally biased region" description="Low complexity" evidence="2">
    <location>
        <begin position="107"/>
        <end position="119"/>
    </location>
</feature>
<feature type="compositionally biased region" description="Gly residues" evidence="2">
    <location>
        <begin position="792"/>
        <end position="812"/>
    </location>
</feature>
<feature type="region of interest" description="Disordered" evidence="2">
    <location>
        <begin position="361"/>
        <end position="420"/>
    </location>
</feature>
<dbReference type="RefSeq" id="XP_064658236.1">
    <property type="nucleotide sequence ID" value="XM_064803321.1"/>
</dbReference>
<feature type="coiled-coil region" evidence="1">
    <location>
        <begin position="292"/>
        <end position="337"/>
    </location>
</feature>
<keyword evidence="4" id="KW-1185">Reference proteome</keyword>
<protein>
    <recommendedName>
        <fullName evidence="5">M serotype protein</fullName>
    </recommendedName>
</protein>
<comment type="caution">
    <text evidence="3">The sequence shown here is derived from an EMBL/GenBank/DDBJ whole genome shotgun (WGS) entry which is preliminary data.</text>
</comment>
<feature type="compositionally biased region" description="Low complexity" evidence="2">
    <location>
        <begin position="82"/>
        <end position="99"/>
    </location>
</feature>
<feature type="compositionally biased region" description="Low complexity" evidence="2">
    <location>
        <begin position="50"/>
        <end position="66"/>
    </location>
</feature>
<proteinExistence type="predicted"/>
<organism evidence="3 4">
    <name type="scientific">Saxophila tyrrhenica</name>
    <dbReference type="NCBI Taxonomy" id="1690608"/>
    <lineage>
        <taxon>Eukaryota</taxon>
        <taxon>Fungi</taxon>
        <taxon>Dikarya</taxon>
        <taxon>Ascomycota</taxon>
        <taxon>Pezizomycotina</taxon>
        <taxon>Dothideomycetes</taxon>
        <taxon>Dothideomycetidae</taxon>
        <taxon>Mycosphaerellales</taxon>
        <taxon>Extremaceae</taxon>
        <taxon>Saxophila</taxon>
    </lineage>
</organism>
<dbReference type="PANTHER" id="PTHR38120">
    <property type="entry name" value="EXPRESSED PROTEIN"/>
    <property type="match status" value="1"/>
</dbReference>
<feature type="compositionally biased region" description="Polar residues" evidence="2">
    <location>
        <begin position="122"/>
        <end position="131"/>
    </location>
</feature>
<feature type="compositionally biased region" description="Low complexity" evidence="2">
    <location>
        <begin position="720"/>
        <end position="729"/>
    </location>
</feature>
<feature type="compositionally biased region" description="Basic and acidic residues" evidence="2">
    <location>
        <begin position="494"/>
        <end position="511"/>
    </location>
</feature>
<evidence type="ECO:0000313" key="4">
    <source>
        <dbReference type="Proteomes" id="UP001337655"/>
    </source>
</evidence>
<accession>A0AAV9PB21</accession>
<dbReference type="AlphaFoldDB" id="A0AAV9PB21"/>
<feature type="compositionally biased region" description="Low complexity" evidence="2">
    <location>
        <begin position="663"/>
        <end position="675"/>
    </location>
</feature>
<feature type="compositionally biased region" description="Basic and acidic residues" evidence="2">
    <location>
        <begin position="276"/>
        <end position="285"/>
    </location>
</feature>
<evidence type="ECO:0000256" key="1">
    <source>
        <dbReference type="SAM" id="Coils"/>
    </source>
</evidence>
<dbReference type="EMBL" id="JAVRRT010000009">
    <property type="protein sequence ID" value="KAK5168770.1"/>
    <property type="molecule type" value="Genomic_DNA"/>
</dbReference>
<evidence type="ECO:0008006" key="5">
    <source>
        <dbReference type="Google" id="ProtNLM"/>
    </source>
</evidence>
<evidence type="ECO:0000256" key="2">
    <source>
        <dbReference type="SAM" id="MobiDB-lite"/>
    </source>
</evidence>
<feature type="compositionally biased region" description="Low complexity" evidence="2">
    <location>
        <begin position="781"/>
        <end position="791"/>
    </location>
</feature>
<sequence length="812" mass="85254">MSTTTPTPKKTPSSGSGTGSAPSTTRKAPASSASTSKDAPPLNRSPSRMAASNSASATGTNTSSASINRTRSVRNGAGTPVSARAAARKPANDASATSSSDEDAKAELQAQLSELQQRLQDSETALSTSQRQADVLQVKLDEALKEQSILDENVHENTERLEELENEKRELLRSKREAEQIFESERAATLREREEAVTREEEMQRSLMRMKESLAQQRAGSLGAADGEEGSWESRRASRPLSISRNSSFRSGAASPNPEMSGGQFAPSGGAGVQRSDSRSSSRLVMQKDKMIESLRLDLAEAQIKLVELENKGGSNLQQLERQMYDIKMQNARLMEENESFQLLLRDKTLNGDFAASDLLCAPSTNGDGSRPPSRNPADGLRQSGTSLADELGSANQDDASTLDGDIGPDSATTVTDSKERRLQGEVNSLKDQNKALTLYINNIISRLLQHEQFEQILDKTPDLMAGPGAISRKYAEVPPADSAPKPTSSAGMDMEKDLPPPPPPHKDEPTKSPPPGEEPQSLLQRAGSVLRGRGTKPPRPQSTMLNPDAAAEVNPTVHENPDTAPRIPLGRSTSTRGGGGHKRSNSDWPAASVVTNMYKGPPSSGLAGPTSPGLGSPTAAARGSFFPPLGAGIRTASGNVVPSIDEVEGGDLGAAGLENQIPKPAASANSDAAAMPPPSTSRSDSTQRNSDPPSSNTFAEPSSLAALTGENPSNPSSPPRSTASSSSIAERDSRSGPAIMMGSKPRPLRLVQEAKEEKRPASGGAGQRGSWFGWMNKGAVSSGLQGVGRSVSGGSGAEPGQGQEGKGGGQQ</sequence>
<feature type="region of interest" description="Disordered" evidence="2">
    <location>
        <begin position="186"/>
        <end position="285"/>
    </location>
</feature>
<reference evidence="3 4" key="1">
    <citation type="submission" date="2023-08" db="EMBL/GenBank/DDBJ databases">
        <title>Black Yeasts Isolated from many extreme environments.</title>
        <authorList>
            <person name="Coleine C."/>
            <person name="Stajich J.E."/>
            <person name="Selbmann L."/>
        </authorList>
    </citation>
    <scope>NUCLEOTIDE SEQUENCE [LARGE SCALE GENOMIC DNA]</scope>
    <source>
        <strain evidence="3 4">CCFEE 5935</strain>
    </source>
</reference>
<feature type="compositionally biased region" description="Polar residues" evidence="2">
    <location>
        <begin position="241"/>
        <end position="250"/>
    </location>
</feature>
<dbReference type="Proteomes" id="UP001337655">
    <property type="component" value="Unassembled WGS sequence"/>
</dbReference>
<feature type="compositionally biased region" description="Basic and acidic residues" evidence="2">
    <location>
        <begin position="186"/>
        <end position="212"/>
    </location>
</feature>